<feature type="region of interest" description="Disordered" evidence="1">
    <location>
        <begin position="167"/>
        <end position="199"/>
    </location>
</feature>
<organism evidence="2 3">
    <name type="scientific">Oncorhynchus kisutch</name>
    <name type="common">Coho salmon</name>
    <name type="synonym">Salmo kisutch</name>
    <dbReference type="NCBI Taxonomy" id="8019"/>
    <lineage>
        <taxon>Eukaryota</taxon>
        <taxon>Metazoa</taxon>
        <taxon>Chordata</taxon>
        <taxon>Craniata</taxon>
        <taxon>Vertebrata</taxon>
        <taxon>Euteleostomi</taxon>
        <taxon>Actinopterygii</taxon>
        <taxon>Neopterygii</taxon>
        <taxon>Teleostei</taxon>
        <taxon>Protacanthopterygii</taxon>
        <taxon>Salmoniformes</taxon>
        <taxon>Salmonidae</taxon>
        <taxon>Salmoninae</taxon>
        <taxon>Oncorhynchus</taxon>
    </lineage>
</organism>
<evidence type="ECO:0000313" key="3">
    <source>
        <dbReference type="Proteomes" id="UP000694557"/>
    </source>
</evidence>
<evidence type="ECO:0000313" key="2">
    <source>
        <dbReference type="Ensembl" id="ENSOKIP00005014218.1"/>
    </source>
</evidence>
<reference evidence="2" key="2">
    <citation type="submission" date="2025-09" db="UniProtKB">
        <authorList>
            <consortium name="Ensembl"/>
        </authorList>
    </citation>
    <scope>IDENTIFICATION</scope>
</reference>
<name>A0A8C7D177_ONCKI</name>
<proteinExistence type="predicted"/>
<sequence>MPGTESVMDVFLICIISDKRICLNDKRITQSSSMNLKDRLLMVTMASCEGTASPTGGSVLHPGVSENGLSRRLLTSVSLDRKDALIEMLVCTLDGDLYPPLEEPTGTVDPKKEKVKDEVKSFVWNHGSWEVIAEDETKEADNKGCLVNLDSADGAWLLCDGVPGAGRRCEGQAEGDGRQQETTRGPHHEGGEPGAESEL</sequence>
<accession>A0A8C7D177</accession>
<evidence type="ECO:0000256" key="1">
    <source>
        <dbReference type="SAM" id="MobiDB-lite"/>
    </source>
</evidence>
<keyword evidence="3" id="KW-1185">Reference proteome</keyword>
<dbReference type="AlphaFoldDB" id="A0A8C7D177"/>
<protein>
    <submittedName>
        <fullName evidence="2">Uncharacterized protein</fullName>
    </submittedName>
</protein>
<dbReference type="Ensembl" id="ENSOKIT00005015147.1">
    <property type="protein sequence ID" value="ENSOKIP00005014218.1"/>
    <property type="gene ID" value="ENSOKIG00005006433.1"/>
</dbReference>
<feature type="compositionally biased region" description="Basic and acidic residues" evidence="1">
    <location>
        <begin position="167"/>
        <end position="191"/>
    </location>
</feature>
<reference evidence="2" key="1">
    <citation type="submission" date="2025-08" db="UniProtKB">
        <authorList>
            <consortium name="Ensembl"/>
        </authorList>
    </citation>
    <scope>IDENTIFICATION</scope>
</reference>
<dbReference type="Proteomes" id="UP000694557">
    <property type="component" value="Unassembled WGS sequence"/>
</dbReference>